<dbReference type="EMBL" id="JBHTJR010000017">
    <property type="protein sequence ID" value="MFD0992062.1"/>
    <property type="molecule type" value="Genomic_DNA"/>
</dbReference>
<organism evidence="2 3">
    <name type="scientific">Tenacibaculum geojense</name>
    <dbReference type="NCBI Taxonomy" id="915352"/>
    <lineage>
        <taxon>Bacteria</taxon>
        <taxon>Pseudomonadati</taxon>
        <taxon>Bacteroidota</taxon>
        <taxon>Flavobacteriia</taxon>
        <taxon>Flavobacteriales</taxon>
        <taxon>Flavobacteriaceae</taxon>
        <taxon>Tenacibaculum</taxon>
    </lineage>
</organism>
<sequence length="107" mass="12479">MENTASDGKMLAIISHFWVIGTLISWVLNLSKKNTFTAFYNRQMIGWHLLTFLNGWLIYNYLGGFIKWILGVILFIFWIISLFGAITGKEKLIPVFGTYFQNFFRSL</sequence>
<evidence type="ECO:0000256" key="1">
    <source>
        <dbReference type="SAM" id="Phobius"/>
    </source>
</evidence>
<keyword evidence="1" id="KW-0472">Membrane</keyword>
<keyword evidence="1" id="KW-0812">Transmembrane</keyword>
<feature type="transmembrane region" description="Helical" evidence="1">
    <location>
        <begin position="44"/>
        <end position="62"/>
    </location>
</feature>
<accession>A0ABW3JNL4</accession>
<evidence type="ECO:0000313" key="3">
    <source>
        <dbReference type="Proteomes" id="UP001597062"/>
    </source>
</evidence>
<gene>
    <name evidence="2" type="ORF">ACFQ1U_02500</name>
</gene>
<dbReference type="RefSeq" id="WP_386104972.1">
    <property type="nucleotide sequence ID" value="NZ_JBHTJR010000017.1"/>
</dbReference>
<feature type="transmembrane region" description="Helical" evidence="1">
    <location>
        <begin position="68"/>
        <end position="86"/>
    </location>
</feature>
<keyword evidence="3" id="KW-1185">Reference proteome</keyword>
<protein>
    <submittedName>
        <fullName evidence="2">Uncharacterized protein</fullName>
    </submittedName>
</protein>
<name>A0ABW3JNL4_9FLAO</name>
<feature type="transmembrane region" description="Helical" evidence="1">
    <location>
        <begin position="12"/>
        <end position="32"/>
    </location>
</feature>
<comment type="caution">
    <text evidence="2">The sequence shown here is derived from an EMBL/GenBank/DDBJ whole genome shotgun (WGS) entry which is preliminary data.</text>
</comment>
<proteinExistence type="predicted"/>
<reference evidence="3" key="1">
    <citation type="journal article" date="2019" name="Int. J. Syst. Evol. Microbiol.">
        <title>The Global Catalogue of Microorganisms (GCM) 10K type strain sequencing project: providing services to taxonomists for standard genome sequencing and annotation.</title>
        <authorList>
            <consortium name="The Broad Institute Genomics Platform"/>
            <consortium name="The Broad Institute Genome Sequencing Center for Infectious Disease"/>
            <person name="Wu L."/>
            <person name="Ma J."/>
        </authorList>
    </citation>
    <scope>NUCLEOTIDE SEQUENCE [LARGE SCALE GENOMIC DNA]</scope>
    <source>
        <strain evidence="3">CCUG 60527</strain>
    </source>
</reference>
<dbReference type="Proteomes" id="UP001597062">
    <property type="component" value="Unassembled WGS sequence"/>
</dbReference>
<evidence type="ECO:0000313" key="2">
    <source>
        <dbReference type="EMBL" id="MFD0992062.1"/>
    </source>
</evidence>
<keyword evidence="1" id="KW-1133">Transmembrane helix</keyword>